<evidence type="ECO:0000313" key="2">
    <source>
        <dbReference type="Proteomes" id="UP000655420"/>
    </source>
</evidence>
<gene>
    <name evidence="1" type="ORF">H0I76_01025</name>
</gene>
<proteinExistence type="predicted"/>
<dbReference type="AlphaFoldDB" id="A0A8J7M3P5"/>
<dbReference type="InterPro" id="IPR038555">
    <property type="entry name" value="Zincin_1_sf"/>
</dbReference>
<dbReference type="RefSeq" id="WP_200605840.1">
    <property type="nucleotide sequence ID" value="NZ_JAEHHL010000001.1"/>
</dbReference>
<dbReference type="EMBL" id="JAEHHL010000001">
    <property type="protein sequence ID" value="MBK0397761.1"/>
    <property type="molecule type" value="Genomic_DNA"/>
</dbReference>
<dbReference type="CDD" id="cd12952">
    <property type="entry name" value="MMP_ACEL2062"/>
    <property type="match status" value="1"/>
</dbReference>
<dbReference type="InterPro" id="IPR010428">
    <property type="entry name" value="Zincin_1"/>
</dbReference>
<comment type="caution">
    <text evidence="1">The sequence shown here is derived from an EMBL/GenBank/DDBJ whole genome shotgun (WGS) entry which is preliminary data.</text>
</comment>
<dbReference type="SUPFAM" id="SSF55486">
    <property type="entry name" value="Metalloproteases ('zincins'), catalytic domain"/>
    <property type="match status" value="1"/>
</dbReference>
<dbReference type="Pfam" id="PF06262">
    <property type="entry name" value="Zincin_1"/>
    <property type="match status" value="1"/>
</dbReference>
<dbReference type="Gene3D" id="3.30.2010.20">
    <property type="match status" value="1"/>
</dbReference>
<evidence type="ECO:0000313" key="1">
    <source>
        <dbReference type="EMBL" id="MBK0397761.1"/>
    </source>
</evidence>
<reference evidence="1" key="1">
    <citation type="submission" date="2020-12" db="EMBL/GenBank/DDBJ databases">
        <title>Bacterial taxonomy.</title>
        <authorList>
            <person name="Pan X."/>
        </authorList>
    </citation>
    <scope>NUCLEOTIDE SEQUENCE</scope>
    <source>
        <strain evidence="1">M0105</strain>
    </source>
</reference>
<dbReference type="Proteomes" id="UP000655420">
    <property type="component" value="Unassembled WGS sequence"/>
</dbReference>
<protein>
    <submittedName>
        <fullName evidence="1">Metallopeptidase family protein</fullName>
    </submittedName>
</protein>
<name>A0A8J7M3P5_9RHOB</name>
<accession>A0A8J7M3P5</accession>
<organism evidence="1 2">
    <name type="scientific">Thermohalobaculum xanthum</name>
    <dbReference type="NCBI Taxonomy" id="2753746"/>
    <lineage>
        <taxon>Bacteria</taxon>
        <taxon>Pseudomonadati</taxon>
        <taxon>Pseudomonadota</taxon>
        <taxon>Alphaproteobacteria</taxon>
        <taxon>Rhodobacterales</taxon>
        <taxon>Paracoccaceae</taxon>
        <taxon>Thermohalobaculum</taxon>
    </lineage>
</organism>
<keyword evidence="2" id="KW-1185">Reference proteome</keyword>
<sequence>MNDPLTDLVAPSLADIDRLARDALEAMPDGFREQCEGVVLRVEDLADDETLAAMGIADPFELTGLYSGVALTEKSFSDLPGGPDEVVLYRRAILDEWAERGDVALGALVAHILVHEIGHHFGLSDEDIARIDPWWE</sequence>